<dbReference type="PANTHER" id="PTHR34203:SF15">
    <property type="entry name" value="SLL1173 PROTEIN"/>
    <property type="match status" value="1"/>
</dbReference>
<dbReference type="PATRIC" id="fig|1915.4.peg.5409"/>
<dbReference type="Gene3D" id="3.40.50.150">
    <property type="entry name" value="Vaccinia Virus protein VP39"/>
    <property type="match status" value="1"/>
</dbReference>
<keyword evidence="2" id="KW-1185">Reference proteome</keyword>
<dbReference type="InterPro" id="IPR029063">
    <property type="entry name" value="SAM-dependent_MTases_sf"/>
</dbReference>
<name>A0A1B1MFC6_STRLN</name>
<dbReference type="PANTHER" id="PTHR34203">
    <property type="entry name" value="METHYLTRANSFERASE, FKBM FAMILY PROTEIN"/>
    <property type="match status" value="1"/>
</dbReference>
<dbReference type="InterPro" id="IPR052514">
    <property type="entry name" value="SAM-dependent_MTase"/>
</dbReference>
<reference evidence="1 2" key="1">
    <citation type="submission" date="2016-07" db="EMBL/GenBank/DDBJ databases">
        <title>Enhancement of antibiotic productionsby engineered nitrateutilization in actinobacteria.</title>
        <authorList>
            <person name="Meng S.C."/>
        </authorList>
    </citation>
    <scope>NUCLEOTIDE SEQUENCE [LARGE SCALE GENOMIC DNA]</scope>
    <source>
        <strain evidence="1 2">NRRL 2936</strain>
    </source>
</reference>
<dbReference type="Proteomes" id="UP000092598">
    <property type="component" value="Chromosome"/>
</dbReference>
<dbReference type="NCBIfam" id="TIGR01444">
    <property type="entry name" value="fkbM_fam"/>
    <property type="match status" value="1"/>
</dbReference>
<accession>A0A1B1MFC6</accession>
<dbReference type="SUPFAM" id="SSF53335">
    <property type="entry name" value="S-adenosyl-L-methionine-dependent methyltransferases"/>
    <property type="match status" value="1"/>
</dbReference>
<dbReference type="RefSeq" id="WP_079164735.1">
    <property type="nucleotide sequence ID" value="NZ_CP016438.1"/>
</dbReference>
<evidence type="ECO:0000313" key="1">
    <source>
        <dbReference type="EMBL" id="ANS67092.1"/>
    </source>
</evidence>
<dbReference type="OrthoDB" id="424472at2"/>
<gene>
    <name evidence="1" type="ORF">SLINC_4868</name>
</gene>
<proteinExistence type="predicted"/>
<protein>
    <submittedName>
        <fullName evidence="1">Polyketide synthase</fullName>
    </submittedName>
</protein>
<dbReference type="STRING" id="1915.SLINC_4868"/>
<dbReference type="InterPro" id="IPR006342">
    <property type="entry name" value="FkbM_mtfrase"/>
</dbReference>
<dbReference type="EMBL" id="CP016438">
    <property type="protein sequence ID" value="ANS67092.1"/>
    <property type="molecule type" value="Genomic_DNA"/>
</dbReference>
<sequence>MSDQVADRSTDLRTLPNGLSVHGLNRSETEYLYKEIFEDQSYVPPEGFRFTGQPVVVDVGANIGMFALFMATNFPEARVFSFEPVPRTFDALRKNVGDRANVSVFNMALGDAPQTRELTFYPQYSMMSGFDADPEVDRALVKSYIGNIAETLDQERRELVLEEADELIEGRFEAVERVSCRIDRLETVAAELGIDRIDFLKIDVEGFEVKVLQGIGDSLWPRIAQAAVEVEDDNGELAEVTKLFAEHGMTTVVEQPEEYRGTSVYNVFASREEGVSP</sequence>
<organism evidence="1 2">
    <name type="scientific">Streptomyces lincolnensis</name>
    <dbReference type="NCBI Taxonomy" id="1915"/>
    <lineage>
        <taxon>Bacteria</taxon>
        <taxon>Bacillati</taxon>
        <taxon>Actinomycetota</taxon>
        <taxon>Actinomycetes</taxon>
        <taxon>Kitasatosporales</taxon>
        <taxon>Streptomycetaceae</taxon>
        <taxon>Streptomyces</taxon>
    </lineage>
</organism>
<dbReference type="KEGG" id="sls:SLINC_4868"/>
<dbReference type="AlphaFoldDB" id="A0A1B1MFC6"/>
<evidence type="ECO:0000313" key="2">
    <source>
        <dbReference type="Proteomes" id="UP000092598"/>
    </source>
</evidence>
<dbReference type="Pfam" id="PF05050">
    <property type="entry name" value="Methyltransf_21"/>
    <property type="match status" value="1"/>
</dbReference>